<proteinExistence type="predicted"/>
<keyword evidence="3" id="KW-1185">Reference proteome</keyword>
<dbReference type="OrthoDB" id="5243606at2"/>
<dbReference type="RefSeq" id="WP_093260476.1">
    <property type="nucleotide sequence ID" value="NZ_FNKK01000002.1"/>
</dbReference>
<dbReference type="PROSITE" id="PS51671">
    <property type="entry name" value="ACT"/>
    <property type="match status" value="1"/>
</dbReference>
<dbReference type="InterPro" id="IPR002912">
    <property type="entry name" value="ACT_dom"/>
</dbReference>
<dbReference type="SUPFAM" id="SSF55021">
    <property type="entry name" value="ACT-like"/>
    <property type="match status" value="1"/>
</dbReference>
<protein>
    <submittedName>
        <fullName evidence="2">ACT domain-containing protein</fullName>
    </submittedName>
</protein>
<dbReference type="Proteomes" id="UP000217103">
    <property type="component" value="Unassembled WGS sequence"/>
</dbReference>
<sequence>MLIRLRVSLPDRPGALGQVARVLGTLGVDIHQVTVLDRETGRAVDDFTVSWPGSPEVEEVRDRLSAVPGVTVEGAWPTREAPGFAPDYDLLKHVMTDPGRAFPTLVDAAPHLVGADWAATIAFPPEAPGAKAVHRSWNAPEIVETAEPIPPRPAVYGGAVPLMSVPLVDTGLCLIVVRTVGLAFHRAELDKMARLAEIVAMMARTADVRVRAGDVFR</sequence>
<dbReference type="EMBL" id="FNKK01000002">
    <property type="protein sequence ID" value="SDR14701.1"/>
    <property type="molecule type" value="Genomic_DNA"/>
</dbReference>
<reference evidence="2 3" key="1">
    <citation type="submission" date="2016-10" db="EMBL/GenBank/DDBJ databases">
        <authorList>
            <person name="de Groot N.N."/>
        </authorList>
    </citation>
    <scope>NUCLEOTIDE SEQUENCE [LARGE SCALE GENOMIC DNA]</scope>
    <source>
        <strain evidence="2 3">DSM 43794</strain>
    </source>
</reference>
<gene>
    <name evidence="2" type="ORF">SAMN04489764_3705</name>
</gene>
<evidence type="ECO:0000313" key="2">
    <source>
        <dbReference type="EMBL" id="SDR14701.1"/>
    </source>
</evidence>
<accession>A0A1H1GNJ1</accession>
<evidence type="ECO:0000259" key="1">
    <source>
        <dbReference type="PROSITE" id="PS51671"/>
    </source>
</evidence>
<dbReference type="STRING" id="35622.SAMN04489764_3705"/>
<name>A0A1H1GNJ1_9ACTN</name>
<feature type="domain" description="ACT" evidence="1">
    <location>
        <begin position="4"/>
        <end position="77"/>
    </location>
</feature>
<dbReference type="InterPro" id="IPR045865">
    <property type="entry name" value="ACT-like_dom_sf"/>
</dbReference>
<dbReference type="Pfam" id="PF01842">
    <property type="entry name" value="ACT"/>
    <property type="match status" value="1"/>
</dbReference>
<dbReference type="Gene3D" id="3.30.70.260">
    <property type="match status" value="1"/>
</dbReference>
<evidence type="ECO:0000313" key="3">
    <source>
        <dbReference type="Proteomes" id="UP000217103"/>
    </source>
</evidence>
<dbReference type="AlphaFoldDB" id="A0A1H1GNJ1"/>
<organism evidence="2 3">
    <name type="scientific">Thermostaphylospora chromogena</name>
    <dbReference type="NCBI Taxonomy" id="35622"/>
    <lineage>
        <taxon>Bacteria</taxon>
        <taxon>Bacillati</taxon>
        <taxon>Actinomycetota</taxon>
        <taxon>Actinomycetes</taxon>
        <taxon>Streptosporangiales</taxon>
        <taxon>Thermomonosporaceae</taxon>
        <taxon>Thermostaphylospora</taxon>
    </lineage>
</organism>